<dbReference type="Gene3D" id="2.60.120.200">
    <property type="match status" value="1"/>
</dbReference>
<dbReference type="InterPro" id="IPR003961">
    <property type="entry name" value="FN3_dom"/>
</dbReference>
<evidence type="ECO:0000256" key="1">
    <source>
        <dbReference type="ARBA" id="ARBA00022729"/>
    </source>
</evidence>
<dbReference type="SMART" id="SM00060">
    <property type="entry name" value="FN3"/>
    <property type="match status" value="3"/>
</dbReference>
<organism evidence="5 6">
    <name type="scientific">Chryseobacterium flavum</name>
    <dbReference type="NCBI Taxonomy" id="415851"/>
    <lineage>
        <taxon>Bacteria</taxon>
        <taxon>Pseudomonadati</taxon>
        <taxon>Bacteroidota</taxon>
        <taxon>Flavobacteriia</taxon>
        <taxon>Flavobacteriales</taxon>
        <taxon>Weeksellaceae</taxon>
        <taxon>Chryseobacterium group</taxon>
        <taxon>Chryseobacterium</taxon>
    </lineage>
</organism>
<evidence type="ECO:0000256" key="3">
    <source>
        <dbReference type="SAM" id="SignalP"/>
    </source>
</evidence>
<evidence type="ECO:0000256" key="2">
    <source>
        <dbReference type="ARBA" id="ARBA00022737"/>
    </source>
</evidence>
<dbReference type="EMBL" id="QNUE01000030">
    <property type="protein sequence ID" value="REC64558.1"/>
    <property type="molecule type" value="Genomic_DNA"/>
</dbReference>
<evidence type="ECO:0000313" key="5">
    <source>
        <dbReference type="EMBL" id="REC64558.1"/>
    </source>
</evidence>
<feature type="signal peptide" evidence="3">
    <location>
        <begin position="1"/>
        <end position="18"/>
    </location>
</feature>
<keyword evidence="6" id="KW-1185">Reference proteome</keyword>
<dbReference type="Proteomes" id="UP000256769">
    <property type="component" value="Unassembled WGS sequence"/>
</dbReference>
<dbReference type="Pfam" id="PF18962">
    <property type="entry name" value="Por_Secre_tail"/>
    <property type="match status" value="1"/>
</dbReference>
<dbReference type="InterPro" id="IPR013783">
    <property type="entry name" value="Ig-like_fold"/>
</dbReference>
<name>A0A3D9CFN2_9FLAO</name>
<dbReference type="InterPro" id="IPR050991">
    <property type="entry name" value="ECM_Regulatory_Proteins"/>
</dbReference>
<dbReference type="CDD" id="cd00063">
    <property type="entry name" value="FN3"/>
    <property type="match status" value="3"/>
</dbReference>
<dbReference type="NCBIfam" id="TIGR04183">
    <property type="entry name" value="Por_Secre_tail"/>
    <property type="match status" value="1"/>
</dbReference>
<dbReference type="Gene3D" id="2.60.40.10">
    <property type="entry name" value="Immunoglobulins"/>
    <property type="match status" value="3"/>
</dbReference>
<proteinExistence type="predicted"/>
<feature type="domain" description="Fibronectin type-III" evidence="4">
    <location>
        <begin position="429"/>
        <end position="523"/>
    </location>
</feature>
<accession>A0A3D9CFN2</accession>
<evidence type="ECO:0000259" key="4">
    <source>
        <dbReference type="PROSITE" id="PS50853"/>
    </source>
</evidence>
<feature type="chain" id="PRO_5017577687" description="Fibronectin type-III domain-containing protein" evidence="3">
    <location>
        <begin position="19"/>
        <end position="1009"/>
    </location>
</feature>
<dbReference type="InterPro" id="IPR026444">
    <property type="entry name" value="Secre_tail"/>
</dbReference>
<feature type="domain" description="Fibronectin type-III" evidence="4">
    <location>
        <begin position="188"/>
        <end position="284"/>
    </location>
</feature>
<dbReference type="PANTHER" id="PTHR46708">
    <property type="entry name" value="TENASCIN"/>
    <property type="match status" value="1"/>
</dbReference>
<dbReference type="InterPro" id="IPR036116">
    <property type="entry name" value="FN3_sf"/>
</dbReference>
<evidence type="ECO:0000313" key="6">
    <source>
        <dbReference type="Proteomes" id="UP000256769"/>
    </source>
</evidence>
<protein>
    <recommendedName>
        <fullName evidence="4">Fibronectin type-III domain-containing protein</fullName>
    </recommendedName>
</protein>
<dbReference type="Pfam" id="PF00041">
    <property type="entry name" value="fn3"/>
    <property type="match status" value="3"/>
</dbReference>
<keyword evidence="2" id="KW-0677">Repeat</keyword>
<dbReference type="Gene3D" id="2.60.120.260">
    <property type="entry name" value="Galactose-binding domain-like"/>
    <property type="match status" value="1"/>
</dbReference>
<dbReference type="SUPFAM" id="SSF49265">
    <property type="entry name" value="Fibronectin type III"/>
    <property type="match status" value="3"/>
</dbReference>
<comment type="caution">
    <text evidence="5">The sequence shown here is derived from an EMBL/GenBank/DDBJ whole genome shotgun (WGS) entry which is preliminary data.</text>
</comment>
<dbReference type="AlphaFoldDB" id="A0A3D9CFN2"/>
<reference evidence="5 6" key="1">
    <citation type="journal article" date="2007" name="Int. J. Syst. Evol. Microbiol.">
        <title>Chryseobacterium flavum sp. nov., isolated from polluted soil.</title>
        <authorList>
            <person name="Zhou Y."/>
            <person name="Dong J."/>
            <person name="Wang X."/>
            <person name="Huang X."/>
            <person name="Zhang K.Y."/>
            <person name="Zhang Y.Q."/>
            <person name="Guo Y.F."/>
            <person name="Lai R."/>
            <person name="Li W.J."/>
        </authorList>
    </citation>
    <scope>NUCLEOTIDE SEQUENCE [LARGE SCALE GENOMIC DNA]</scope>
    <source>
        <strain evidence="5 6">KCTC 12877</strain>
    </source>
</reference>
<dbReference type="OrthoDB" id="9813840at2"/>
<sequence length="1009" mass="105696">MRKLLLTCMMSLGIGASAQIVVNEGFDTSTFPPAGWSTASAAFTRTTSSSYYCNGSGAARKELYGTGSNASSYMMYSSTMSSGQQIDVSFNYSAKPYGSSYVVTGNMRVEYSADGGTTWNLIGSQVDFTDPVTSCTAFTGAIPAGAVPVDSDFRFRITGNRTPANTGNSDWYLTLDDIQLTQTGSCYAPTALTPGGVTANSASVSWTAPATAPASYDIYYSTSNTAPLSTTAPVLTGITTTSETINGLNANTGYYVWVRSSCGTSDKSSWAGPIYVFTGYCVPTGGASSTSYYLNNITTSTPGFTNLSYTASSYTAYVDNSSVSFSGIAGGNVDYSLKTAGGSTYYYYIWVDWNKDLDFNDADETMLATTTYSATSTGSFAIPAGQALGSYKARIGVSYSGAITACGPAPYGNYVDFTLDVITPPTCMSPTALNITGFTANSASVSWTAPSTAPANGYEIYYSTSNTNPTSSTVPILTGISNTTSDIPGLSANTNYYIWVRSKCSSSDQSAWSTPVNLYTGYCVPTGGSSSTTYYLNNITTNTVGYSNLGYTASQYSAYTDNAATVFSGTPGGNIDYLLKASGGSTYYYYIWVDWNNDLDFADNGEGMLATTSYSATSTGSFAIPAGQALGNYRARFGVSYSGAITACGPAPYGNYVDFTLNVTTPPTCISPTAVTISNIATDTADVSWTASTTPPASGYDIYYSTSGTAPTASTVPLLSGVSGTSQTISGLNPATLYYVWVRSHCTTTDISVWSASASFVTACVTAQSLNENFDSTAENGLPACWTSIGSNAGYAKVMAYASAGTGSAISTPNGLYIYTSGSSTGMISTPELANLQSNNFVIKFKGRANYTAGGVVQIGYLTNPSDTSTFVEIGSYTASGTTTVDDYTLNITGVPAGVNKLVLKHTGSPANSVLIDDFVYQAANLATSETELKDKAVKLHPNPFTDIVNISDVSKVKSVSIIDLAGRLVKTVESPSSVLQLGDLKQGMYLAVLNMKDGSKQTIKIIRK</sequence>
<dbReference type="InterPro" id="IPR045474">
    <property type="entry name" value="GEVED"/>
</dbReference>
<gene>
    <name evidence="5" type="ORF">DRF59_20320</name>
</gene>
<feature type="domain" description="Fibronectin type-III" evidence="4">
    <location>
        <begin position="671"/>
        <end position="769"/>
    </location>
</feature>
<dbReference type="Pfam" id="PF20009">
    <property type="entry name" value="GEVED"/>
    <property type="match status" value="2"/>
</dbReference>
<dbReference type="PROSITE" id="PS50853">
    <property type="entry name" value="FN3"/>
    <property type="match status" value="3"/>
</dbReference>
<dbReference type="PANTHER" id="PTHR46708:SF2">
    <property type="entry name" value="FIBRONECTIN TYPE-III DOMAIN-CONTAINING PROTEIN"/>
    <property type="match status" value="1"/>
</dbReference>
<keyword evidence="1 3" id="KW-0732">Signal</keyword>